<dbReference type="InterPro" id="IPR011004">
    <property type="entry name" value="Trimer_LpxA-like_sf"/>
</dbReference>
<name>A0A286AEK5_9SPHI</name>
<dbReference type="Pfam" id="PF14602">
    <property type="entry name" value="Hexapep_2"/>
    <property type="match status" value="1"/>
</dbReference>
<accession>A0A286AEK5</accession>
<evidence type="ECO:0000313" key="3">
    <source>
        <dbReference type="Proteomes" id="UP000219281"/>
    </source>
</evidence>
<protein>
    <submittedName>
        <fullName evidence="2">UDP-2-acetamido-3-amino-2,3-dideoxy-glucuronate N-acetyltransferase</fullName>
    </submittedName>
</protein>
<dbReference type="InterPro" id="IPR001451">
    <property type="entry name" value="Hexapep"/>
</dbReference>
<sequence>MPIRYFAHETAVVDEGAIIGTGTKIWHFSHIMTNANIGEYCIIGQNVMVASKVVVGNGVKIQNNVSVFEGVLIADDVFIGPSVTFTNVKIPRSFVNRKSQFLQTNVGKGASIGANATIVCGSNIGDFAMIGAGAVVTKDVAPYSLVIGNPAKHVGWVSQYGQLLDFTSNEVAECTESAQKYILLNNQICKLD</sequence>
<keyword evidence="2" id="KW-0808">Transferase</keyword>
<dbReference type="CDD" id="cd03358">
    <property type="entry name" value="LbH_WxcM_N_like"/>
    <property type="match status" value="1"/>
</dbReference>
<dbReference type="EMBL" id="OCMT01000005">
    <property type="protein sequence ID" value="SOD20332.1"/>
    <property type="molecule type" value="Genomic_DNA"/>
</dbReference>
<dbReference type="AlphaFoldDB" id="A0A286AEK5"/>
<dbReference type="Proteomes" id="UP000219281">
    <property type="component" value="Unassembled WGS sequence"/>
</dbReference>
<dbReference type="SUPFAM" id="SSF51161">
    <property type="entry name" value="Trimeric LpxA-like enzymes"/>
    <property type="match status" value="1"/>
</dbReference>
<reference evidence="3" key="1">
    <citation type="submission" date="2017-09" db="EMBL/GenBank/DDBJ databases">
        <authorList>
            <person name="Varghese N."/>
            <person name="Submissions S."/>
        </authorList>
    </citation>
    <scope>NUCLEOTIDE SEQUENCE [LARGE SCALE GENOMIC DNA]</scope>
    <source>
        <strain evidence="3">CGMCC 1.12803</strain>
    </source>
</reference>
<gene>
    <name evidence="2" type="ORF">SAMN06297358_4048</name>
</gene>
<evidence type="ECO:0000256" key="1">
    <source>
        <dbReference type="ARBA" id="ARBA00007274"/>
    </source>
</evidence>
<dbReference type="GO" id="GO:0016740">
    <property type="term" value="F:transferase activity"/>
    <property type="evidence" value="ECO:0007669"/>
    <property type="project" value="UniProtKB-KW"/>
</dbReference>
<dbReference type="Gene3D" id="2.160.10.10">
    <property type="entry name" value="Hexapeptide repeat proteins"/>
    <property type="match status" value="1"/>
</dbReference>
<dbReference type="RefSeq" id="WP_097133841.1">
    <property type="nucleotide sequence ID" value="NZ_OCMT01000005.1"/>
</dbReference>
<dbReference type="PANTHER" id="PTHR43300">
    <property type="entry name" value="ACETYLTRANSFERASE"/>
    <property type="match status" value="1"/>
</dbReference>
<dbReference type="Pfam" id="PF00132">
    <property type="entry name" value="Hexapep"/>
    <property type="match status" value="1"/>
</dbReference>
<dbReference type="InterPro" id="IPR050179">
    <property type="entry name" value="Trans_hexapeptide_repeat"/>
</dbReference>
<proteinExistence type="inferred from homology"/>
<keyword evidence="3" id="KW-1185">Reference proteome</keyword>
<organism evidence="2 3">
    <name type="scientific">Pedobacter xixiisoli</name>
    <dbReference type="NCBI Taxonomy" id="1476464"/>
    <lineage>
        <taxon>Bacteria</taxon>
        <taxon>Pseudomonadati</taxon>
        <taxon>Bacteroidota</taxon>
        <taxon>Sphingobacteriia</taxon>
        <taxon>Sphingobacteriales</taxon>
        <taxon>Sphingobacteriaceae</taxon>
        <taxon>Pedobacter</taxon>
    </lineage>
</organism>
<dbReference type="PANTHER" id="PTHR43300:SF4">
    <property type="entry name" value="ACYL-[ACYL-CARRIER-PROTEIN]--UDP-N-ACETYLGLUCOSAMINE O-ACYLTRANSFERASE"/>
    <property type="match status" value="1"/>
</dbReference>
<comment type="similarity">
    <text evidence="1">Belongs to the transferase hexapeptide repeat family.</text>
</comment>
<evidence type="ECO:0000313" key="2">
    <source>
        <dbReference type="EMBL" id="SOD20332.1"/>
    </source>
</evidence>
<dbReference type="OrthoDB" id="9801697at2"/>